<feature type="signal peptide" evidence="2">
    <location>
        <begin position="1"/>
        <end position="29"/>
    </location>
</feature>
<accession>A0AAW9R8H4</accession>
<evidence type="ECO:0000256" key="2">
    <source>
        <dbReference type="SAM" id="SignalP"/>
    </source>
</evidence>
<dbReference type="InterPro" id="IPR006680">
    <property type="entry name" value="Amidohydro-rel"/>
</dbReference>
<dbReference type="PANTHER" id="PTHR43135:SF3">
    <property type="entry name" value="ALPHA-D-RIBOSE 1-METHYLPHOSPHONATE 5-TRIPHOSPHATE DIPHOSPHATASE"/>
    <property type="match status" value="1"/>
</dbReference>
<evidence type="ECO:0000259" key="3">
    <source>
        <dbReference type="Pfam" id="PF01979"/>
    </source>
</evidence>
<dbReference type="AlphaFoldDB" id="A0AAW9R8H4"/>
<evidence type="ECO:0000313" key="4">
    <source>
        <dbReference type="EMBL" id="MEJ8569082.1"/>
    </source>
</evidence>
<name>A0AAW9R8H4_9GAMM</name>
<dbReference type="RefSeq" id="WP_354696405.1">
    <property type="nucleotide sequence ID" value="NZ_JAZHOG010000011.1"/>
</dbReference>
<organism evidence="4 5">
    <name type="scientific">Elongatibacter sediminis</name>
    <dbReference type="NCBI Taxonomy" id="3119006"/>
    <lineage>
        <taxon>Bacteria</taxon>
        <taxon>Pseudomonadati</taxon>
        <taxon>Pseudomonadota</taxon>
        <taxon>Gammaproteobacteria</taxon>
        <taxon>Chromatiales</taxon>
        <taxon>Wenzhouxiangellaceae</taxon>
        <taxon>Elongatibacter</taxon>
    </lineage>
</organism>
<dbReference type="SUPFAM" id="SSF51556">
    <property type="entry name" value="Metallo-dependent hydrolases"/>
    <property type="match status" value="1"/>
</dbReference>
<dbReference type="InterPro" id="IPR011059">
    <property type="entry name" value="Metal-dep_hydrolase_composite"/>
</dbReference>
<evidence type="ECO:0000256" key="1">
    <source>
        <dbReference type="SAM" id="MobiDB-lite"/>
    </source>
</evidence>
<keyword evidence="2" id="KW-0732">Signal</keyword>
<gene>
    <name evidence="4" type="ORF">V3330_15735</name>
</gene>
<evidence type="ECO:0000313" key="5">
    <source>
        <dbReference type="Proteomes" id="UP001359886"/>
    </source>
</evidence>
<proteinExistence type="predicted"/>
<dbReference type="GO" id="GO:0016810">
    <property type="term" value="F:hydrolase activity, acting on carbon-nitrogen (but not peptide) bonds"/>
    <property type="evidence" value="ECO:0007669"/>
    <property type="project" value="InterPro"/>
</dbReference>
<dbReference type="Gene3D" id="2.30.40.10">
    <property type="entry name" value="Urease, subunit C, domain 1"/>
    <property type="match status" value="1"/>
</dbReference>
<reference evidence="4 5" key="1">
    <citation type="submission" date="2024-02" db="EMBL/GenBank/DDBJ databases">
        <title>A novel Wenzhouxiangellaceae bacterium, isolated from coastal sediments.</title>
        <authorList>
            <person name="Du Z.-J."/>
            <person name="Ye Y.-Q."/>
            <person name="Zhang X.-Y."/>
        </authorList>
    </citation>
    <scope>NUCLEOTIDE SEQUENCE [LARGE SCALE GENOMIC DNA]</scope>
    <source>
        <strain evidence="4 5">CH-27</strain>
    </source>
</reference>
<dbReference type="EMBL" id="JAZHOG010000011">
    <property type="protein sequence ID" value="MEJ8569082.1"/>
    <property type="molecule type" value="Genomic_DNA"/>
</dbReference>
<dbReference type="PANTHER" id="PTHR43135">
    <property type="entry name" value="ALPHA-D-RIBOSE 1-METHYLPHOSPHONATE 5-TRIPHOSPHATE DIPHOSPHATASE"/>
    <property type="match status" value="1"/>
</dbReference>
<feature type="chain" id="PRO_5044004416" evidence="2">
    <location>
        <begin position="30"/>
        <end position="559"/>
    </location>
</feature>
<dbReference type="SUPFAM" id="SSF51338">
    <property type="entry name" value="Composite domain of metallo-dependent hydrolases"/>
    <property type="match status" value="1"/>
</dbReference>
<feature type="domain" description="Amidohydrolase-related" evidence="3">
    <location>
        <begin position="112"/>
        <end position="263"/>
    </location>
</feature>
<sequence>MKQQDKPIRIRLLTVLITALFVCPGGAAAQSSDTDPLPAPPRAEGEGPFDRLAIRNATLIDGSGAPAGGPVDILIEGNRIAAVVKTEYVVGDMRPADAPEPASHEIDATGMYVLPGFVDLHLHSGDTPKTPQAEYVYKLWLAHGITTGRGVPFASPEFSESEKRRSARNEITAPRMFTYRLPFDEWEGTIETPEKARAWVRSAAKTGIDGLKLTAYPPDIMEALIDEAKKLGLGTTAHLSQTGVANMNARDAARLGLGTLTHFYGLFESLYKDHRVQTWPAGYNNFNEQERFAQVARQWTLVHERGSDEWKALLAEFKSHDLTLDPTFTTYIASRDVARSRTSEWHERYTLPSLWDFYIPSQVNHGSYFYDWTTWDEVAWKNFYRVWMAFVNDYKNMGGRVTVSSDAGYIYNTFGFATIEEMELLQEAGFHPLEVIRAATLHGAQTLFEPKGEPIQFGVVRAGLLADLVIVPEDPIANLKVLYGTGTERLNHETGEVERVGGIRYTIKDGIVYDARELLADVARMVEAQKAERAAIGDSEPLSVFGSGEGFSRSRPGSQ</sequence>
<feature type="region of interest" description="Disordered" evidence="1">
    <location>
        <begin position="29"/>
        <end position="48"/>
    </location>
</feature>
<dbReference type="Gene3D" id="3.20.20.140">
    <property type="entry name" value="Metal-dependent hydrolases"/>
    <property type="match status" value="2"/>
</dbReference>
<comment type="caution">
    <text evidence="4">The sequence shown here is derived from an EMBL/GenBank/DDBJ whole genome shotgun (WGS) entry which is preliminary data.</text>
</comment>
<dbReference type="Pfam" id="PF01979">
    <property type="entry name" value="Amidohydro_1"/>
    <property type="match status" value="1"/>
</dbReference>
<protein>
    <submittedName>
        <fullName evidence="4">Amidohydrolase family protein</fullName>
    </submittedName>
</protein>
<dbReference type="Proteomes" id="UP001359886">
    <property type="component" value="Unassembled WGS sequence"/>
</dbReference>
<dbReference type="InterPro" id="IPR051781">
    <property type="entry name" value="Metallo-dep_Hydrolase"/>
</dbReference>
<dbReference type="InterPro" id="IPR032466">
    <property type="entry name" value="Metal_Hydrolase"/>
</dbReference>
<keyword evidence="5" id="KW-1185">Reference proteome</keyword>